<name>A0ABZ3EYQ0_9FIRM</name>
<gene>
    <name evidence="3" type="ORF">V6984_03185</name>
</gene>
<dbReference type="Pfam" id="PF01381">
    <property type="entry name" value="HTH_3"/>
    <property type="match status" value="1"/>
</dbReference>
<accession>A0ABZ3EYQ0</accession>
<dbReference type="PROSITE" id="PS50943">
    <property type="entry name" value="HTH_CROC1"/>
    <property type="match status" value="1"/>
</dbReference>
<sequence length="106" mass="12139">MMEKTVGQRIKECRLKLGMTQQEFAEVMYMPKSTISAYERDVVDLKLGTIKELANALHTTVGYLIEGEKEEFDEDVMRAAMMLQNMPEELRRVAVEQVKVLNGLAK</sequence>
<dbReference type="PANTHER" id="PTHR46797:SF1">
    <property type="entry name" value="METHYLPHOSPHONATE SYNTHASE"/>
    <property type="match status" value="1"/>
</dbReference>
<proteinExistence type="predicted"/>
<dbReference type="Proteomes" id="UP001451571">
    <property type="component" value="Chromosome"/>
</dbReference>
<dbReference type="SUPFAM" id="SSF47413">
    <property type="entry name" value="lambda repressor-like DNA-binding domains"/>
    <property type="match status" value="1"/>
</dbReference>
<dbReference type="PANTHER" id="PTHR46797">
    <property type="entry name" value="HTH-TYPE TRANSCRIPTIONAL REGULATOR"/>
    <property type="match status" value="1"/>
</dbReference>
<keyword evidence="1" id="KW-0238">DNA-binding</keyword>
<dbReference type="CDD" id="cd00093">
    <property type="entry name" value="HTH_XRE"/>
    <property type="match status" value="1"/>
</dbReference>
<keyword evidence="4" id="KW-1185">Reference proteome</keyword>
<evidence type="ECO:0000313" key="3">
    <source>
        <dbReference type="EMBL" id="XAH74782.1"/>
    </source>
</evidence>
<evidence type="ECO:0000256" key="1">
    <source>
        <dbReference type="ARBA" id="ARBA00023125"/>
    </source>
</evidence>
<dbReference type="EMBL" id="CP146256">
    <property type="protein sequence ID" value="XAH74782.1"/>
    <property type="molecule type" value="Genomic_DNA"/>
</dbReference>
<evidence type="ECO:0000313" key="4">
    <source>
        <dbReference type="Proteomes" id="UP001451571"/>
    </source>
</evidence>
<feature type="domain" description="HTH cro/C1-type" evidence="2">
    <location>
        <begin position="10"/>
        <end position="64"/>
    </location>
</feature>
<dbReference type="InterPro" id="IPR010982">
    <property type="entry name" value="Lambda_DNA-bd_dom_sf"/>
</dbReference>
<evidence type="ECO:0000259" key="2">
    <source>
        <dbReference type="PROSITE" id="PS50943"/>
    </source>
</evidence>
<dbReference type="SMART" id="SM00530">
    <property type="entry name" value="HTH_XRE"/>
    <property type="match status" value="1"/>
</dbReference>
<dbReference type="Gene3D" id="1.10.260.40">
    <property type="entry name" value="lambda repressor-like DNA-binding domains"/>
    <property type="match status" value="1"/>
</dbReference>
<protein>
    <submittedName>
        <fullName evidence="3">Helix-turn-helix transcriptional regulator</fullName>
    </submittedName>
</protein>
<dbReference type="InterPro" id="IPR050807">
    <property type="entry name" value="TransReg_Diox_bact_type"/>
</dbReference>
<dbReference type="InterPro" id="IPR001387">
    <property type="entry name" value="Cro/C1-type_HTH"/>
</dbReference>
<reference evidence="3 4" key="1">
    <citation type="submission" date="2024-02" db="EMBL/GenBank/DDBJ databases">
        <title>Bacterial strain from lacustrine sediment.</title>
        <authorList>
            <person name="Petit C."/>
            <person name="Fadhlaoui K."/>
        </authorList>
    </citation>
    <scope>NUCLEOTIDE SEQUENCE [LARGE SCALE GENOMIC DNA]</scope>
    <source>
        <strain evidence="3 4">IPX-CK</strain>
    </source>
</reference>
<organism evidence="3 4">
    <name type="scientific">Kineothrix sedimenti</name>
    <dbReference type="NCBI Taxonomy" id="3123317"/>
    <lineage>
        <taxon>Bacteria</taxon>
        <taxon>Bacillati</taxon>
        <taxon>Bacillota</taxon>
        <taxon>Clostridia</taxon>
        <taxon>Lachnospirales</taxon>
        <taxon>Lachnospiraceae</taxon>
        <taxon>Kineothrix</taxon>
    </lineage>
</organism>
<dbReference type="RefSeq" id="WP_342758363.1">
    <property type="nucleotide sequence ID" value="NZ_CP146256.1"/>
</dbReference>